<dbReference type="InterPro" id="IPR015424">
    <property type="entry name" value="PyrdxlP-dep_Trfase"/>
</dbReference>
<dbReference type="InterPro" id="IPR015421">
    <property type="entry name" value="PyrdxlP-dep_Trfase_major"/>
</dbReference>
<gene>
    <name evidence="6" type="ORF">GCM10010468_35430</name>
</gene>
<dbReference type="Proteomes" id="UP001501237">
    <property type="component" value="Unassembled WGS sequence"/>
</dbReference>
<comment type="caution">
    <text evidence="6">The sequence shown here is derived from an EMBL/GenBank/DDBJ whole genome shotgun (WGS) entry which is preliminary data.</text>
</comment>
<dbReference type="GO" id="GO:0008483">
    <property type="term" value="F:transaminase activity"/>
    <property type="evidence" value="ECO:0007669"/>
    <property type="project" value="UniProtKB-KW"/>
</dbReference>
<comment type="cofactor">
    <cofactor evidence="1 4">
        <name>pyridoxal 5'-phosphate</name>
        <dbReference type="ChEBI" id="CHEBI:597326"/>
    </cofactor>
</comment>
<evidence type="ECO:0000256" key="4">
    <source>
        <dbReference type="RuleBase" id="RU004504"/>
    </source>
</evidence>
<keyword evidence="6" id="KW-0808">Transferase</keyword>
<sequence length="387" mass="41903">MDISALRRDTPGAGRAIHLNAAGASLVPRPVLETMVTHLTLEAELGGYEAADAVAGRRAEGYADLARLVGARPGEIAFVESATHAFDRAFYAIPFKPGDRILTTTSEYNSNALAYVQASQRYGTAVEVVPDDAHGTIDLEALERSLGRGGVRLVSINHMPTHDGLVNPVADVGRLAREHGALFLLDACQSAGQTPLDVEEIRCDLLSAAGRKFLRGPRGTGFLYVRREIMAELDPPVVDLHSADLTGPGSFTFRDDARRFETWERSVAAELALAEAARYALGLGLEAISVRVRALAASFRAALADLPGITVHDRGLEKSAIVTFTHDRFAAYDLVAALAARGVVTRVSEQTYRYDEGPAPRHRVRASFHYYVTEDELTEAVEILRSL</sequence>
<dbReference type="SUPFAM" id="SSF53383">
    <property type="entry name" value="PLP-dependent transferases"/>
    <property type="match status" value="1"/>
</dbReference>
<dbReference type="Gene3D" id="3.90.1150.10">
    <property type="entry name" value="Aspartate Aminotransferase, domain 1"/>
    <property type="match status" value="1"/>
</dbReference>
<dbReference type="RefSeq" id="WP_344829291.1">
    <property type="nucleotide sequence ID" value="NZ_BAAAUV010000007.1"/>
</dbReference>
<organism evidence="6 7">
    <name type="scientific">Actinocorallia longicatena</name>
    <dbReference type="NCBI Taxonomy" id="111803"/>
    <lineage>
        <taxon>Bacteria</taxon>
        <taxon>Bacillati</taxon>
        <taxon>Actinomycetota</taxon>
        <taxon>Actinomycetes</taxon>
        <taxon>Streptosporangiales</taxon>
        <taxon>Thermomonosporaceae</taxon>
        <taxon>Actinocorallia</taxon>
    </lineage>
</organism>
<dbReference type="InterPro" id="IPR020578">
    <property type="entry name" value="Aminotrans_V_PyrdxlP_BS"/>
</dbReference>
<evidence type="ECO:0000256" key="2">
    <source>
        <dbReference type="ARBA" id="ARBA00022898"/>
    </source>
</evidence>
<evidence type="ECO:0000313" key="6">
    <source>
        <dbReference type="EMBL" id="GAA3214558.1"/>
    </source>
</evidence>
<dbReference type="PANTHER" id="PTHR43586:SF24">
    <property type="entry name" value="BLR4730 PROTEIN"/>
    <property type="match status" value="1"/>
</dbReference>
<evidence type="ECO:0000313" key="7">
    <source>
        <dbReference type="Proteomes" id="UP001501237"/>
    </source>
</evidence>
<feature type="domain" description="Aminotransferase class V" evidence="5">
    <location>
        <begin position="18"/>
        <end position="377"/>
    </location>
</feature>
<dbReference type="PROSITE" id="PS00595">
    <property type="entry name" value="AA_TRANSFER_CLASS_5"/>
    <property type="match status" value="1"/>
</dbReference>
<dbReference type="Gene3D" id="3.40.640.10">
    <property type="entry name" value="Type I PLP-dependent aspartate aminotransferase-like (Major domain)"/>
    <property type="match status" value="1"/>
</dbReference>
<reference evidence="7" key="1">
    <citation type="journal article" date="2019" name="Int. J. Syst. Evol. Microbiol.">
        <title>The Global Catalogue of Microorganisms (GCM) 10K type strain sequencing project: providing services to taxonomists for standard genome sequencing and annotation.</title>
        <authorList>
            <consortium name="The Broad Institute Genomics Platform"/>
            <consortium name="The Broad Institute Genome Sequencing Center for Infectious Disease"/>
            <person name="Wu L."/>
            <person name="Ma J."/>
        </authorList>
    </citation>
    <scope>NUCLEOTIDE SEQUENCE [LARGE SCALE GENOMIC DNA]</scope>
    <source>
        <strain evidence="7">JCM 9377</strain>
    </source>
</reference>
<protein>
    <submittedName>
        <fullName evidence="6">Aminotransferase class V-fold PLP-dependent enzyme</fullName>
    </submittedName>
</protein>
<evidence type="ECO:0000256" key="1">
    <source>
        <dbReference type="ARBA" id="ARBA00001933"/>
    </source>
</evidence>
<dbReference type="PANTHER" id="PTHR43586">
    <property type="entry name" value="CYSTEINE DESULFURASE"/>
    <property type="match status" value="1"/>
</dbReference>
<dbReference type="InterPro" id="IPR000192">
    <property type="entry name" value="Aminotrans_V_dom"/>
</dbReference>
<keyword evidence="6" id="KW-0032">Aminotransferase</keyword>
<dbReference type="Pfam" id="PF00266">
    <property type="entry name" value="Aminotran_5"/>
    <property type="match status" value="1"/>
</dbReference>
<keyword evidence="2" id="KW-0663">Pyridoxal phosphate</keyword>
<name>A0ABP6QBR0_9ACTN</name>
<comment type="similarity">
    <text evidence="3">Belongs to the class-V pyridoxal-phosphate-dependent aminotransferase family.</text>
</comment>
<accession>A0ABP6QBR0</accession>
<evidence type="ECO:0000259" key="5">
    <source>
        <dbReference type="Pfam" id="PF00266"/>
    </source>
</evidence>
<dbReference type="EMBL" id="BAAAUV010000007">
    <property type="protein sequence ID" value="GAA3214558.1"/>
    <property type="molecule type" value="Genomic_DNA"/>
</dbReference>
<keyword evidence="7" id="KW-1185">Reference proteome</keyword>
<evidence type="ECO:0000256" key="3">
    <source>
        <dbReference type="RuleBase" id="RU004075"/>
    </source>
</evidence>
<proteinExistence type="inferred from homology"/>
<dbReference type="InterPro" id="IPR015422">
    <property type="entry name" value="PyrdxlP-dep_Trfase_small"/>
</dbReference>